<dbReference type="InterPro" id="IPR036390">
    <property type="entry name" value="WH_DNA-bd_sf"/>
</dbReference>
<protein>
    <submittedName>
        <fullName evidence="7">Heat shock factor family protein</fullName>
    </submittedName>
</protein>
<feature type="compositionally biased region" description="Low complexity" evidence="5">
    <location>
        <begin position="215"/>
        <end position="226"/>
    </location>
</feature>
<name>A0AAD8YKL8_9STRA</name>
<dbReference type="GO" id="GO:0003700">
    <property type="term" value="F:DNA-binding transcription factor activity"/>
    <property type="evidence" value="ECO:0007669"/>
    <property type="project" value="InterPro"/>
</dbReference>
<dbReference type="AlphaFoldDB" id="A0AAD8YKL8"/>
<comment type="subcellular location">
    <subcellularLocation>
        <location evidence="1">Nucleus</location>
    </subcellularLocation>
</comment>
<dbReference type="Pfam" id="PF00447">
    <property type="entry name" value="HSF_DNA-bind"/>
    <property type="match status" value="1"/>
</dbReference>
<feature type="region of interest" description="Disordered" evidence="5">
    <location>
        <begin position="182"/>
        <end position="302"/>
    </location>
</feature>
<dbReference type="EMBL" id="JATAAI010000003">
    <property type="protein sequence ID" value="KAK1746825.1"/>
    <property type="molecule type" value="Genomic_DNA"/>
</dbReference>
<keyword evidence="7" id="KW-0346">Stress response</keyword>
<feature type="compositionally biased region" description="Low complexity" evidence="5">
    <location>
        <begin position="254"/>
        <end position="279"/>
    </location>
</feature>
<keyword evidence="2" id="KW-0238">DNA-binding</keyword>
<evidence type="ECO:0000256" key="4">
    <source>
        <dbReference type="RuleBase" id="RU004020"/>
    </source>
</evidence>
<evidence type="ECO:0000313" key="8">
    <source>
        <dbReference type="Proteomes" id="UP001224775"/>
    </source>
</evidence>
<feature type="domain" description="HSF-type DNA-binding" evidence="6">
    <location>
        <begin position="76"/>
        <end position="174"/>
    </location>
</feature>
<comment type="caution">
    <text evidence="7">The sequence shown here is derived from an EMBL/GenBank/DDBJ whole genome shotgun (WGS) entry which is preliminary data.</text>
</comment>
<dbReference type="SMART" id="SM00415">
    <property type="entry name" value="HSF"/>
    <property type="match status" value="1"/>
</dbReference>
<evidence type="ECO:0000256" key="2">
    <source>
        <dbReference type="ARBA" id="ARBA00023125"/>
    </source>
</evidence>
<proteinExistence type="inferred from homology"/>
<dbReference type="InterPro" id="IPR036388">
    <property type="entry name" value="WH-like_DNA-bd_sf"/>
</dbReference>
<dbReference type="PANTHER" id="PTHR10015:SF206">
    <property type="entry name" value="HSF-TYPE DNA-BINDING DOMAIN-CONTAINING PROTEIN"/>
    <property type="match status" value="1"/>
</dbReference>
<keyword evidence="3" id="KW-0539">Nucleus</keyword>
<sequence length="507" mass="55319">MMNNQQYLEAMGRLQPSSQFASMMTPSFSTSAGVMAQAAMPQNDNTAVMATSNAINNQIDTSVATGQSPRPLWRNGEKTFPYKVYDMLEFAESSGNTDICSWLPTGDSFVIHDRKLFTEFILPRFFLHKKWRSFTRQLNIWCFKRDFSVTVSDAYCHPFFKRGDVSKLCCVERAESKNLFKKDPITNKRKPPKTEGASLMSKSGGEKQSIKKGSEGSATTPTSAETTTKKRRVTSSKEEEEDVMDVASFLAGLKSNPNSSPKSSDAASAAEESPSVVVEKSVEGGALSSSNNNNKISSSNGGDKMAEAIVASRMNMMPRQSIPYSDIQGAATSSIASLPQTSSIRPTTVSNVNIADGNNVMSMNNMNSQTMNNQTFPMNGSFDATFDRESLRRLSTEQLVALASRMKLREQMLRERAMSLQPVMAAPMAQVATPGAGWRDTYHEMLLQQQSRSLGGGMPSQGMLTQGMVHSLMGSKPKPSYGDVADMGQVTTGIPNISQNLGYPRAA</sequence>
<dbReference type="InterPro" id="IPR000232">
    <property type="entry name" value="HSF_DNA-bd"/>
</dbReference>
<evidence type="ECO:0000256" key="5">
    <source>
        <dbReference type="SAM" id="MobiDB-lite"/>
    </source>
</evidence>
<dbReference type="Gene3D" id="1.10.10.10">
    <property type="entry name" value="Winged helix-like DNA-binding domain superfamily/Winged helix DNA-binding domain"/>
    <property type="match status" value="1"/>
</dbReference>
<evidence type="ECO:0000259" key="6">
    <source>
        <dbReference type="SMART" id="SM00415"/>
    </source>
</evidence>
<evidence type="ECO:0000256" key="3">
    <source>
        <dbReference type="ARBA" id="ARBA00023242"/>
    </source>
</evidence>
<dbReference type="Proteomes" id="UP001224775">
    <property type="component" value="Unassembled WGS sequence"/>
</dbReference>
<evidence type="ECO:0000313" key="7">
    <source>
        <dbReference type="EMBL" id="KAK1746825.1"/>
    </source>
</evidence>
<accession>A0AAD8YKL8</accession>
<organism evidence="7 8">
    <name type="scientific">Skeletonema marinoi</name>
    <dbReference type="NCBI Taxonomy" id="267567"/>
    <lineage>
        <taxon>Eukaryota</taxon>
        <taxon>Sar</taxon>
        <taxon>Stramenopiles</taxon>
        <taxon>Ochrophyta</taxon>
        <taxon>Bacillariophyta</taxon>
        <taxon>Coscinodiscophyceae</taxon>
        <taxon>Thalassiosirophycidae</taxon>
        <taxon>Thalassiosirales</taxon>
        <taxon>Skeletonemataceae</taxon>
        <taxon>Skeletonema</taxon>
        <taxon>Skeletonema marinoi-dohrnii complex</taxon>
    </lineage>
</organism>
<comment type="similarity">
    <text evidence="4">Belongs to the HSF family.</text>
</comment>
<dbReference type="SUPFAM" id="SSF46785">
    <property type="entry name" value="Winged helix' DNA-binding domain"/>
    <property type="match status" value="1"/>
</dbReference>
<dbReference type="PANTHER" id="PTHR10015">
    <property type="entry name" value="HEAT SHOCK TRANSCRIPTION FACTOR"/>
    <property type="match status" value="1"/>
</dbReference>
<reference evidence="7" key="1">
    <citation type="submission" date="2023-06" db="EMBL/GenBank/DDBJ databases">
        <title>Survivors Of The Sea: Transcriptome response of Skeletonema marinoi to long-term dormancy.</title>
        <authorList>
            <person name="Pinder M.I.M."/>
            <person name="Kourtchenko O."/>
            <person name="Robertson E.K."/>
            <person name="Larsson T."/>
            <person name="Maumus F."/>
            <person name="Osuna-Cruz C.M."/>
            <person name="Vancaester E."/>
            <person name="Stenow R."/>
            <person name="Vandepoele K."/>
            <person name="Ploug H."/>
            <person name="Bruchert V."/>
            <person name="Godhe A."/>
            <person name="Topel M."/>
        </authorList>
    </citation>
    <scope>NUCLEOTIDE SEQUENCE</scope>
    <source>
        <strain evidence="7">R05AC</strain>
    </source>
</reference>
<dbReference type="GO" id="GO:0005634">
    <property type="term" value="C:nucleus"/>
    <property type="evidence" value="ECO:0007669"/>
    <property type="project" value="UniProtKB-SubCell"/>
</dbReference>
<evidence type="ECO:0000256" key="1">
    <source>
        <dbReference type="ARBA" id="ARBA00004123"/>
    </source>
</evidence>
<keyword evidence="8" id="KW-1185">Reference proteome</keyword>
<feature type="compositionally biased region" description="Basic and acidic residues" evidence="5">
    <location>
        <begin position="204"/>
        <end position="214"/>
    </location>
</feature>
<dbReference type="GO" id="GO:0043565">
    <property type="term" value="F:sequence-specific DNA binding"/>
    <property type="evidence" value="ECO:0007669"/>
    <property type="project" value="InterPro"/>
</dbReference>
<feature type="compositionally biased region" description="Low complexity" evidence="5">
    <location>
        <begin position="288"/>
        <end position="300"/>
    </location>
</feature>
<gene>
    <name evidence="7" type="ORF">QTG54_002169</name>
</gene>